<feature type="region of interest" description="Disordered" evidence="6">
    <location>
        <begin position="117"/>
        <end position="136"/>
    </location>
</feature>
<keyword evidence="7" id="KW-0732">Signal</keyword>
<feature type="active site" description="Nucleophile" evidence="4">
    <location>
        <position position="426"/>
    </location>
</feature>
<dbReference type="EMBL" id="CAMGYJ010000005">
    <property type="protein sequence ID" value="CAI0412283.1"/>
    <property type="molecule type" value="Genomic_DNA"/>
</dbReference>
<dbReference type="PRINTS" id="PR00131">
    <property type="entry name" value="GLHYDRLASE1"/>
</dbReference>
<dbReference type="Pfam" id="PF00232">
    <property type="entry name" value="Glyco_hydro_1"/>
    <property type="match status" value="6"/>
</dbReference>
<name>A0AAV0JQQ7_9ROSI</name>
<reference evidence="8" key="1">
    <citation type="submission" date="2022-08" db="EMBL/GenBank/DDBJ databases">
        <authorList>
            <person name="Gutierrez-Valencia J."/>
        </authorList>
    </citation>
    <scope>NUCLEOTIDE SEQUENCE</scope>
</reference>
<evidence type="ECO:0000256" key="3">
    <source>
        <dbReference type="ARBA" id="ARBA00023295"/>
    </source>
</evidence>
<keyword evidence="2 5" id="KW-0378">Hydrolase</keyword>
<protein>
    <submittedName>
        <fullName evidence="8">Uncharacterized protein</fullName>
    </submittedName>
</protein>
<dbReference type="Gene3D" id="3.20.20.80">
    <property type="entry name" value="Glycosidases"/>
    <property type="match status" value="5"/>
</dbReference>
<evidence type="ECO:0000313" key="9">
    <source>
        <dbReference type="Proteomes" id="UP001154282"/>
    </source>
</evidence>
<feature type="region of interest" description="Disordered" evidence="6">
    <location>
        <begin position="364"/>
        <end position="386"/>
    </location>
</feature>
<dbReference type="InterPro" id="IPR033132">
    <property type="entry name" value="GH_1_N_CS"/>
</dbReference>
<feature type="chain" id="PRO_5043471473" evidence="7">
    <location>
        <begin position="25"/>
        <end position="1191"/>
    </location>
</feature>
<dbReference type="InterPro" id="IPR017853">
    <property type="entry name" value="GH"/>
</dbReference>
<evidence type="ECO:0000256" key="7">
    <source>
        <dbReference type="SAM" id="SignalP"/>
    </source>
</evidence>
<dbReference type="PANTHER" id="PTHR10353">
    <property type="entry name" value="GLYCOSYL HYDROLASE"/>
    <property type="match status" value="1"/>
</dbReference>
<evidence type="ECO:0000256" key="1">
    <source>
        <dbReference type="ARBA" id="ARBA00010838"/>
    </source>
</evidence>
<evidence type="ECO:0000256" key="6">
    <source>
        <dbReference type="SAM" id="MobiDB-lite"/>
    </source>
</evidence>
<evidence type="ECO:0000313" key="8">
    <source>
        <dbReference type="EMBL" id="CAI0412283.1"/>
    </source>
</evidence>
<keyword evidence="3 5" id="KW-0326">Glycosidase</keyword>
<evidence type="ECO:0000256" key="2">
    <source>
        <dbReference type="ARBA" id="ARBA00022801"/>
    </source>
</evidence>
<dbReference type="SUPFAM" id="SSF51445">
    <property type="entry name" value="(Trans)glycosidases"/>
    <property type="match status" value="3"/>
</dbReference>
<proteinExistence type="inferred from homology"/>
<dbReference type="PROSITE" id="PS00653">
    <property type="entry name" value="GLYCOSYL_HYDROL_F1_2"/>
    <property type="match status" value="2"/>
</dbReference>
<feature type="signal peptide" evidence="7">
    <location>
        <begin position="1"/>
        <end position="24"/>
    </location>
</feature>
<accession>A0AAV0JQQ7</accession>
<feature type="compositionally biased region" description="Polar residues" evidence="6">
    <location>
        <begin position="369"/>
        <end position="383"/>
    </location>
</feature>
<gene>
    <name evidence="8" type="ORF">LITE_LOCUS15482</name>
</gene>
<dbReference type="GO" id="GO:0008422">
    <property type="term" value="F:beta-glucosidase activity"/>
    <property type="evidence" value="ECO:0007669"/>
    <property type="project" value="UniProtKB-ARBA"/>
</dbReference>
<sequence length="1191" mass="133160">MASLLRLKLLTVVLFLSLYLLVHATSSLATTSGNTVPPSSIISDDNVPVANRSSFPAGFLFGSASSSYQVEGAVSEDGKGPSNWDVYTNKYRGEQDDSSSTHIRLRCAGMHRPSRFLMSSDDHHSGSKPKDGTVEGGVNQEGIEYYNNLINELLANGIKPFVTIFHFDLPEALEREYAGFLSPKVVKDFVAYADVCFKHFGDRVQHWVTINEPLSYSLFGYAQGTMAPGRCSKWMNLNCPGGDAATEPYIVGHHLLLSHAAAVKLYREKYQSTQKGEIGTAQVVQWGLPLSNSKQDREATQRRIDFTLGWFQDPLATGDYPPSMRDLVGERLPEFSKEESKMLRGSFDFVGLNYYTSYYISGAPPSKSMPKSATTDSQTSFSPEKNGVDIGPKAGISWQYIYPKGIRDAVLYTTKKYNNTPVYITENGMGELNNETLGIKDALNDTLRVDFYRQHIAYLSSAIKGGANVKGYFAWSLMDNFECSSLTPSTFSDEHNSDVLEHVPAVANRTSFPASFLFGTASSAYQYEGAAAEGGKGPSMWDAYTSKYPGIKPFVTLFHWDTPQALENEYEGFLSYKVVKDFVAYADVCFEHFGDRVQHWVTFNEPISYSSYAYGMGMMAPGRCSPWMNLNCTGGDSATEPYIVAHNLLLAHAATVKLYREKYQATQKGEMGIAHVSQWGIPLSDSKQDHKATRRGMDFMLGWFMDPLATGNYPRSMRAIVGKRLPKFSKEESKMLKGSFDFVGLNYYTTFYVSNAPPSNPLFSSSTTDSRTNASRMGEVNNETMSLTEALNDTLRVDFYRQHLAYLNSAINCCLLVFSSLIVIDGARVMINRSARDTTAINGTTSSRASSLNRRSFPAGFIFGTASSAYQIRTNNECTIKCTVYVDSSDGKLSGGVNKEGVKYYNNLIDELLTNGIQPFVTIFHWDLPQALEAEYKGFLNPRVVSDFRDYAEVLFKEFGDKVKNWITINEPLSYSAAGYAYGYLAPGRCSSWVPMNCTGGDSSTEPYIVGHHILLSHSAAVDLYKQKYQARQKGQIGITLVSPWVIPYTNSTENRNAQARSLDFSLGWFFEPLTSGSYPQSMRTLVGKRLPEFTTQESEKIRRSFDFIGMNYYTASYAGASSWLNVYPKGIYDILSYIKRKYNDPVIYITENGIDELNNDQVLPPAEALQDKMRIRYHRRHLYYLQKAIR</sequence>
<dbReference type="GO" id="GO:0005975">
    <property type="term" value="P:carbohydrate metabolic process"/>
    <property type="evidence" value="ECO:0007669"/>
    <property type="project" value="InterPro"/>
</dbReference>
<organism evidence="8 9">
    <name type="scientific">Linum tenue</name>
    <dbReference type="NCBI Taxonomy" id="586396"/>
    <lineage>
        <taxon>Eukaryota</taxon>
        <taxon>Viridiplantae</taxon>
        <taxon>Streptophyta</taxon>
        <taxon>Embryophyta</taxon>
        <taxon>Tracheophyta</taxon>
        <taxon>Spermatophyta</taxon>
        <taxon>Magnoliopsida</taxon>
        <taxon>eudicotyledons</taxon>
        <taxon>Gunneridae</taxon>
        <taxon>Pentapetalae</taxon>
        <taxon>rosids</taxon>
        <taxon>fabids</taxon>
        <taxon>Malpighiales</taxon>
        <taxon>Linaceae</taxon>
        <taxon>Linum</taxon>
    </lineage>
</organism>
<dbReference type="AlphaFoldDB" id="A0AAV0JQQ7"/>
<dbReference type="FunFam" id="3.20.20.80:FF:000020">
    <property type="entry name" value="Beta-glucosidase 12"/>
    <property type="match status" value="3"/>
</dbReference>
<comment type="caution">
    <text evidence="8">The sequence shown here is derived from an EMBL/GenBank/DDBJ whole genome shotgun (WGS) entry which is preliminary data.</text>
</comment>
<evidence type="ECO:0000256" key="4">
    <source>
        <dbReference type="PROSITE-ProRule" id="PRU10055"/>
    </source>
</evidence>
<dbReference type="InterPro" id="IPR018120">
    <property type="entry name" value="Glyco_hydro_1_AS"/>
</dbReference>
<dbReference type="InterPro" id="IPR001360">
    <property type="entry name" value="Glyco_hydro_1"/>
</dbReference>
<dbReference type="PANTHER" id="PTHR10353:SF137">
    <property type="entry name" value="MYROSINASE 3-RELATED"/>
    <property type="match status" value="1"/>
</dbReference>
<evidence type="ECO:0000256" key="5">
    <source>
        <dbReference type="RuleBase" id="RU004468"/>
    </source>
</evidence>
<dbReference type="Proteomes" id="UP001154282">
    <property type="component" value="Unassembled WGS sequence"/>
</dbReference>
<keyword evidence="9" id="KW-1185">Reference proteome</keyword>
<comment type="similarity">
    <text evidence="1">Belongs to the glycosyl hydrolase 1 family.</text>
</comment>
<dbReference type="PROSITE" id="PS00572">
    <property type="entry name" value="GLYCOSYL_HYDROL_F1_1"/>
    <property type="match status" value="1"/>
</dbReference>
<feature type="compositionally biased region" description="Basic and acidic residues" evidence="6">
    <location>
        <begin position="120"/>
        <end position="133"/>
    </location>
</feature>